<dbReference type="PANTHER" id="PTHR33286:SF44">
    <property type="entry name" value="5A2 PROTEIN"/>
    <property type="match status" value="1"/>
</dbReference>
<organism evidence="3 4">
    <name type="scientific">Miscanthus lutarioriparius</name>
    <dbReference type="NCBI Taxonomy" id="422564"/>
    <lineage>
        <taxon>Eukaryota</taxon>
        <taxon>Viridiplantae</taxon>
        <taxon>Streptophyta</taxon>
        <taxon>Embryophyta</taxon>
        <taxon>Tracheophyta</taxon>
        <taxon>Spermatophyta</taxon>
        <taxon>Magnoliopsida</taxon>
        <taxon>Liliopsida</taxon>
        <taxon>Poales</taxon>
        <taxon>Poaceae</taxon>
        <taxon>PACMAD clade</taxon>
        <taxon>Panicoideae</taxon>
        <taxon>Andropogonodae</taxon>
        <taxon>Andropogoneae</taxon>
        <taxon>Saccharinae</taxon>
        <taxon>Miscanthus</taxon>
    </lineage>
</organism>
<feature type="domain" description="Bifunctional inhibitor/plant lipid transfer protein/seed storage helical" evidence="2">
    <location>
        <begin position="16"/>
        <end position="110"/>
    </location>
</feature>
<feature type="signal peptide" evidence="1">
    <location>
        <begin position="1"/>
        <end position="31"/>
    </location>
</feature>
<dbReference type="Pfam" id="PF14368">
    <property type="entry name" value="LTP_2"/>
    <property type="match status" value="1"/>
</dbReference>
<dbReference type="SUPFAM" id="SSF47699">
    <property type="entry name" value="Bifunctional inhibitor/lipid-transfer protein/seed storage 2S albumin"/>
    <property type="match status" value="1"/>
</dbReference>
<name>A0A811SGR9_9POAL</name>
<dbReference type="Proteomes" id="UP000604825">
    <property type="component" value="Unassembled WGS sequence"/>
</dbReference>
<dbReference type="PANTHER" id="PTHR33286">
    <property type="entry name" value="BIFUNCTIONAL INHIBITOR/LIPID-TRANSFER PROTEIN/SEED STORAGE 2S ALBUMIN SUPERFAMILY PROTEIN"/>
    <property type="match status" value="1"/>
</dbReference>
<dbReference type="AlphaFoldDB" id="A0A811SGR9"/>
<keyword evidence="1" id="KW-0732">Signal</keyword>
<reference evidence="3" key="1">
    <citation type="submission" date="2020-10" db="EMBL/GenBank/DDBJ databases">
        <authorList>
            <person name="Han B."/>
            <person name="Lu T."/>
            <person name="Zhao Q."/>
            <person name="Huang X."/>
            <person name="Zhao Y."/>
        </authorList>
    </citation>
    <scope>NUCLEOTIDE SEQUENCE</scope>
</reference>
<dbReference type="InterPro" id="IPR016140">
    <property type="entry name" value="Bifunc_inhib/LTP/seed_store"/>
</dbReference>
<evidence type="ECO:0000259" key="2">
    <source>
        <dbReference type="Pfam" id="PF14368"/>
    </source>
</evidence>
<accession>A0A811SGR9</accession>
<evidence type="ECO:0000256" key="1">
    <source>
        <dbReference type="SAM" id="SignalP"/>
    </source>
</evidence>
<dbReference type="InterPro" id="IPR036312">
    <property type="entry name" value="Bifun_inhib/LTP/seed_sf"/>
</dbReference>
<comment type="caution">
    <text evidence="3">The sequence shown here is derived from an EMBL/GenBank/DDBJ whole genome shotgun (WGS) entry which is preliminary data.</text>
</comment>
<evidence type="ECO:0000313" key="3">
    <source>
        <dbReference type="EMBL" id="CAD6340613.1"/>
    </source>
</evidence>
<gene>
    <name evidence="3" type="ORF">NCGR_LOCUS64711</name>
</gene>
<sequence length="144" mass="16234">MNIVMMNTKVILQLMVFSLVFTMLVTRQAWGEEDCYQDKEEIKRKCKDAISLGGDYVQPSAECCAAVRKSNMAGICRNLSADEQLRVLSVSKLIRVSRQCNNPVAVGSKCGVWTVQPPYKDQPWVYVKSSGTRSRKNHETDRGI</sequence>
<evidence type="ECO:0000313" key="4">
    <source>
        <dbReference type="Proteomes" id="UP000604825"/>
    </source>
</evidence>
<feature type="chain" id="PRO_5032538517" description="Bifunctional inhibitor/plant lipid transfer protein/seed storage helical domain-containing protein" evidence="1">
    <location>
        <begin position="32"/>
        <end position="144"/>
    </location>
</feature>
<proteinExistence type="predicted"/>
<dbReference type="Gene3D" id="1.10.110.10">
    <property type="entry name" value="Plant lipid-transfer and hydrophobic proteins"/>
    <property type="match status" value="1"/>
</dbReference>
<keyword evidence="4" id="KW-1185">Reference proteome</keyword>
<protein>
    <recommendedName>
        <fullName evidence="2">Bifunctional inhibitor/plant lipid transfer protein/seed storage helical domain-containing protein</fullName>
    </recommendedName>
</protein>
<dbReference type="EMBL" id="CAJGYO010000019">
    <property type="protein sequence ID" value="CAD6340613.1"/>
    <property type="molecule type" value="Genomic_DNA"/>
</dbReference>
<dbReference type="OrthoDB" id="635304at2759"/>